<gene>
    <name evidence="1" type="ORF">DM01DRAFT_1347048</name>
</gene>
<organism evidence="1 2">
    <name type="scientific">Hesseltinella vesiculosa</name>
    <dbReference type="NCBI Taxonomy" id="101127"/>
    <lineage>
        <taxon>Eukaryota</taxon>
        <taxon>Fungi</taxon>
        <taxon>Fungi incertae sedis</taxon>
        <taxon>Mucoromycota</taxon>
        <taxon>Mucoromycotina</taxon>
        <taxon>Mucoromycetes</taxon>
        <taxon>Mucorales</taxon>
        <taxon>Cunninghamellaceae</taxon>
        <taxon>Hesseltinella</taxon>
    </lineage>
</organism>
<keyword evidence="2" id="KW-1185">Reference proteome</keyword>
<comment type="caution">
    <text evidence="1">The sequence shown here is derived from an EMBL/GenBank/DDBJ whole genome shotgun (WGS) entry which is preliminary data.</text>
</comment>
<name>A0A1X2GDB3_9FUNG</name>
<sequence>MDIQVNKGHKVMSYLCKYLTKFDTGESFELIDSHMNEDNKYLAHFRGRQMGVVEAVYDIFGWRKESSSREVIMLNTNLPDNQIHTIKRKKHLDEARPDDITYATQLENTSIDLKSLNVTR</sequence>
<reference evidence="1 2" key="1">
    <citation type="submission" date="2016-07" db="EMBL/GenBank/DDBJ databases">
        <title>Pervasive Adenine N6-methylation of Active Genes in Fungi.</title>
        <authorList>
            <consortium name="DOE Joint Genome Institute"/>
            <person name="Mondo S.J."/>
            <person name="Dannebaum R.O."/>
            <person name="Kuo R.C."/>
            <person name="Labutti K."/>
            <person name="Haridas S."/>
            <person name="Kuo A."/>
            <person name="Salamov A."/>
            <person name="Ahrendt S.R."/>
            <person name="Lipzen A."/>
            <person name="Sullivan W."/>
            <person name="Andreopoulos W.B."/>
            <person name="Clum A."/>
            <person name="Lindquist E."/>
            <person name="Daum C."/>
            <person name="Ramamoorthy G.K."/>
            <person name="Gryganskyi A."/>
            <person name="Culley D."/>
            <person name="Magnuson J.K."/>
            <person name="James T.Y."/>
            <person name="O'Malley M.A."/>
            <person name="Stajich J.E."/>
            <person name="Spatafora J.W."/>
            <person name="Visel A."/>
            <person name="Grigoriev I.V."/>
        </authorList>
    </citation>
    <scope>NUCLEOTIDE SEQUENCE [LARGE SCALE GENOMIC DNA]</scope>
    <source>
        <strain evidence="1 2">NRRL 3301</strain>
    </source>
</reference>
<dbReference type="OrthoDB" id="2280876at2759"/>
<proteinExistence type="predicted"/>
<accession>A0A1X2GDB3</accession>
<protein>
    <submittedName>
        <fullName evidence="1">Uncharacterized protein</fullName>
    </submittedName>
</protein>
<evidence type="ECO:0000313" key="1">
    <source>
        <dbReference type="EMBL" id="ORX51222.1"/>
    </source>
</evidence>
<dbReference type="AlphaFoldDB" id="A0A1X2GDB3"/>
<dbReference type="EMBL" id="MCGT01000021">
    <property type="protein sequence ID" value="ORX51222.1"/>
    <property type="molecule type" value="Genomic_DNA"/>
</dbReference>
<evidence type="ECO:0000313" key="2">
    <source>
        <dbReference type="Proteomes" id="UP000242146"/>
    </source>
</evidence>
<dbReference type="Proteomes" id="UP000242146">
    <property type="component" value="Unassembled WGS sequence"/>
</dbReference>